<sequence length="102" mass="11785">MHNRIDKLFFLCFALNKRRIRRWGSQISFRRLLLFVKLQDVGALSDFTLSYGDTLREGEVVLFEGEVVLFEGEVVLSKGDMAGGTYEGDEEDQVLFLLRFCI</sequence>
<name>A0A5J4W5G8_9EUKA</name>
<evidence type="ECO:0000313" key="2">
    <source>
        <dbReference type="Proteomes" id="UP000324800"/>
    </source>
</evidence>
<comment type="caution">
    <text evidence="1">The sequence shown here is derived from an EMBL/GenBank/DDBJ whole genome shotgun (WGS) entry which is preliminary data.</text>
</comment>
<organism evidence="1 2">
    <name type="scientific">Streblomastix strix</name>
    <dbReference type="NCBI Taxonomy" id="222440"/>
    <lineage>
        <taxon>Eukaryota</taxon>
        <taxon>Metamonada</taxon>
        <taxon>Preaxostyla</taxon>
        <taxon>Oxymonadida</taxon>
        <taxon>Streblomastigidae</taxon>
        <taxon>Streblomastix</taxon>
    </lineage>
</organism>
<proteinExistence type="predicted"/>
<gene>
    <name evidence="1" type="ORF">EZS28_014302</name>
</gene>
<accession>A0A5J4W5G8</accession>
<dbReference type="AlphaFoldDB" id="A0A5J4W5G8"/>
<protein>
    <submittedName>
        <fullName evidence="1">Uncharacterized protein</fullName>
    </submittedName>
</protein>
<dbReference type="EMBL" id="SNRW01003315">
    <property type="protein sequence ID" value="KAA6390171.1"/>
    <property type="molecule type" value="Genomic_DNA"/>
</dbReference>
<reference evidence="1 2" key="1">
    <citation type="submission" date="2019-03" db="EMBL/GenBank/DDBJ databases">
        <title>Single cell metagenomics reveals metabolic interactions within the superorganism composed of flagellate Streblomastix strix and complex community of Bacteroidetes bacteria on its surface.</title>
        <authorList>
            <person name="Treitli S.C."/>
            <person name="Kolisko M."/>
            <person name="Husnik F."/>
            <person name="Keeling P."/>
            <person name="Hampl V."/>
        </authorList>
    </citation>
    <scope>NUCLEOTIDE SEQUENCE [LARGE SCALE GENOMIC DNA]</scope>
    <source>
        <strain evidence="1">ST1C</strain>
    </source>
</reference>
<evidence type="ECO:0000313" key="1">
    <source>
        <dbReference type="EMBL" id="KAA6390171.1"/>
    </source>
</evidence>
<dbReference type="Proteomes" id="UP000324800">
    <property type="component" value="Unassembled WGS sequence"/>
</dbReference>